<dbReference type="GO" id="GO:0005576">
    <property type="term" value="C:extracellular region"/>
    <property type="evidence" value="ECO:0007669"/>
    <property type="project" value="UniProtKB-SubCell"/>
</dbReference>
<organism evidence="5 6">
    <name type="scientific">Metasolibacillus meyeri</name>
    <dbReference type="NCBI Taxonomy" id="1071052"/>
    <lineage>
        <taxon>Bacteria</taxon>
        <taxon>Bacillati</taxon>
        <taxon>Bacillota</taxon>
        <taxon>Bacilli</taxon>
        <taxon>Bacillales</taxon>
        <taxon>Caryophanaceae</taxon>
        <taxon>Metasolibacillus</taxon>
    </lineage>
</organism>
<accession>A0AAW9NXV8</accession>
<proteinExistence type="predicted"/>
<evidence type="ECO:0000256" key="3">
    <source>
        <dbReference type="SAM" id="MobiDB-lite"/>
    </source>
</evidence>
<reference evidence="5 6" key="1">
    <citation type="submission" date="2023-03" db="EMBL/GenBank/DDBJ databases">
        <title>Bacillus Genome Sequencing.</title>
        <authorList>
            <person name="Dunlap C."/>
        </authorList>
    </citation>
    <scope>NUCLEOTIDE SEQUENCE [LARGE SCALE GENOMIC DNA]</scope>
    <source>
        <strain evidence="5 6">B-59205</strain>
    </source>
</reference>
<evidence type="ECO:0000256" key="1">
    <source>
        <dbReference type="ARBA" id="ARBA00004613"/>
    </source>
</evidence>
<dbReference type="EMBL" id="JARSFG010000020">
    <property type="protein sequence ID" value="MEC1180063.1"/>
    <property type="molecule type" value="Genomic_DNA"/>
</dbReference>
<evidence type="ECO:0000313" key="5">
    <source>
        <dbReference type="EMBL" id="MEC1180063.1"/>
    </source>
</evidence>
<feature type="region of interest" description="Disordered" evidence="3">
    <location>
        <begin position="160"/>
        <end position="220"/>
    </location>
</feature>
<comment type="caution">
    <text evidence="5">The sequence shown here is derived from an EMBL/GenBank/DDBJ whole genome shotgun (WGS) entry which is preliminary data.</text>
</comment>
<sequence length="366" mass="40269">MEELALVQWVKNDAKNFVLSAYKKTKNWVKGGWKEGLSMGLDFLPIVGNIKASYESAYGKDPITGRKLSTAERAIAGAAIIGGPLVKGAKHLGKGALKIIPGSDKLVQGVSKSFTKVKEGGKQIIDKVTVKAKELKAEANVMMAKAKQGIQEQMDHLGGLLRRNDPIPATAGGPPVKNMPVRDRDSTVQRSTGNSSGAGGSVKDADKAGTTPRYGERQISDEEYNMLRRQTLTQKLRDKVNEGHNKKTVTQDEALPGKTFKGALEADHIVSMDRIASMDGFGKLTETQKLEILNNPENFTGLSKSANTSKQSKSYEEWTHYKKGKPGEIEVNPEFRERMMVIEKELERKIQKQIDDFNELNKKGDN</sequence>
<feature type="domain" description="Pre-toxin TG" evidence="4">
    <location>
        <begin position="35"/>
        <end position="96"/>
    </location>
</feature>
<dbReference type="InterPro" id="IPR027797">
    <property type="entry name" value="PT-TG_dom"/>
</dbReference>
<dbReference type="RefSeq" id="WP_326124572.1">
    <property type="nucleotide sequence ID" value="NZ_JARSFG010000020.1"/>
</dbReference>
<gene>
    <name evidence="5" type="ORF">P9B03_16295</name>
</gene>
<dbReference type="Proteomes" id="UP001344888">
    <property type="component" value="Unassembled WGS sequence"/>
</dbReference>
<dbReference type="Pfam" id="PF14449">
    <property type="entry name" value="PT-TG"/>
    <property type="match status" value="1"/>
</dbReference>
<dbReference type="AlphaFoldDB" id="A0AAW9NXV8"/>
<evidence type="ECO:0000259" key="4">
    <source>
        <dbReference type="Pfam" id="PF14449"/>
    </source>
</evidence>
<keyword evidence="2" id="KW-0964">Secreted</keyword>
<keyword evidence="6" id="KW-1185">Reference proteome</keyword>
<name>A0AAW9NXV8_9BACL</name>
<protein>
    <submittedName>
        <fullName evidence="5">Pre-toxin TG domain-containing protein</fullName>
    </submittedName>
</protein>
<evidence type="ECO:0000256" key="2">
    <source>
        <dbReference type="ARBA" id="ARBA00022525"/>
    </source>
</evidence>
<comment type="subcellular location">
    <subcellularLocation>
        <location evidence="1">Secreted</location>
    </subcellularLocation>
</comment>
<evidence type="ECO:0000313" key="6">
    <source>
        <dbReference type="Proteomes" id="UP001344888"/>
    </source>
</evidence>